<dbReference type="PhylomeDB" id="A0A167RGP7"/>
<dbReference type="GO" id="GO:0032543">
    <property type="term" value="P:mitochondrial translation"/>
    <property type="evidence" value="ECO:0007669"/>
    <property type="project" value="InterPro"/>
</dbReference>
<dbReference type="InterPro" id="IPR019349">
    <property type="entry name" value="Ribosomal_mS35_mit"/>
</dbReference>
<dbReference type="PANTHER" id="PTHR13490:SF0">
    <property type="entry name" value="SMALL RIBOSOMAL SUBUNIT PROTEIN MS35"/>
    <property type="match status" value="1"/>
</dbReference>
<dbReference type="InterPro" id="IPR039848">
    <property type="entry name" value="Ribosomal_mS35_mt"/>
</dbReference>
<protein>
    <submittedName>
        <fullName evidence="3">37S ribosomal protein</fullName>
    </submittedName>
</protein>
<dbReference type="AlphaFoldDB" id="A0A167RGP7"/>
<accession>A0A167RGP7</accession>
<dbReference type="EMBL" id="CM002800">
    <property type="protein sequence ID" value="KZN85961.1"/>
    <property type="molecule type" value="Genomic_DNA"/>
</dbReference>
<gene>
    <name evidence="3" type="ORF">EN45_101570</name>
</gene>
<keyword evidence="3" id="KW-0687">Ribonucleoprotein</keyword>
<evidence type="ECO:0000313" key="3">
    <source>
        <dbReference type="EMBL" id="KZN85961.1"/>
    </source>
</evidence>
<sequence length="385" mass="44260">MASAARLLTRPAGNLARRGLMAPSARYFSASPLNRVQDDPVIPPPPKELRPEDFPPMPEYSVDLLTKEQRSMYDMMSPEERAAFDEENTRMVAEFNDPRKRAAAFEELEQSILKIDKEEDLRFEEIRPRRPGFWAEDEPDELVNILEDGDEEINDDEITSMAHAEMELHREMREYARITAWDMPMLSKLAKPFTLPPQTHILRFRYTTYMGEQHPAEPKVVVELASQDLTPKYLTEAQRQTFLKLAGTRYNPQTDIIRMSSEKFGSRAQNKRYLADVVNSMIKEAKEGDSFADIPLDLRHHKQKTRLQFPESWNMTEARRNQLAARRRERLAAEETRAALVDGNSIVSDAIKALPSLNPALQAKAADERERVAVKVGARKKVARR</sequence>
<dbReference type="PANTHER" id="PTHR13490">
    <property type="entry name" value="MITOCHONDRIAL 28S RIBOSOMAL PROTEIN S28"/>
    <property type="match status" value="1"/>
</dbReference>
<feature type="domain" description="Small ribosomal subunit protein mS35 mitochondrial conserved" evidence="2">
    <location>
        <begin position="192"/>
        <end position="314"/>
    </location>
</feature>
<proteinExistence type="predicted"/>
<dbReference type="GO" id="GO:0005763">
    <property type="term" value="C:mitochondrial small ribosomal subunit"/>
    <property type="evidence" value="ECO:0007669"/>
    <property type="project" value="TreeGrafter"/>
</dbReference>
<dbReference type="Proteomes" id="UP000076449">
    <property type="component" value="Chromosome III"/>
</dbReference>
<reference evidence="3" key="1">
    <citation type="journal article" date="2014" name="Genome Announc.">
        <title>Complete sequencing and chromosome-scale genome assembly of the industrial progenitor strain P2niaD18 from the penicillin producer Penicillium chrysogenum.</title>
        <authorList>
            <person name="Specht T."/>
            <person name="Dahlmann T.A."/>
            <person name="Zadra I."/>
            <person name="Kurnsteiner H."/>
            <person name="Kuck U."/>
        </authorList>
    </citation>
    <scope>NUCLEOTIDE SEQUENCE [LARGE SCALE GENOMIC DNA]</scope>
    <source>
        <strain evidence="3">P2niaD18</strain>
    </source>
</reference>
<keyword evidence="3" id="KW-0689">Ribosomal protein</keyword>
<organism evidence="3">
    <name type="scientific">Penicillium chrysogenum</name>
    <name type="common">Penicillium notatum</name>
    <dbReference type="NCBI Taxonomy" id="5076"/>
    <lineage>
        <taxon>Eukaryota</taxon>
        <taxon>Fungi</taxon>
        <taxon>Dikarya</taxon>
        <taxon>Ascomycota</taxon>
        <taxon>Pezizomycotina</taxon>
        <taxon>Eurotiomycetes</taxon>
        <taxon>Eurotiomycetidae</taxon>
        <taxon>Eurotiales</taxon>
        <taxon>Aspergillaceae</taxon>
        <taxon>Penicillium</taxon>
        <taxon>Penicillium chrysogenum species complex</taxon>
    </lineage>
</organism>
<evidence type="ECO:0000256" key="1">
    <source>
        <dbReference type="SAM" id="MobiDB-lite"/>
    </source>
</evidence>
<dbReference type="GO" id="GO:0003735">
    <property type="term" value="F:structural constituent of ribosome"/>
    <property type="evidence" value="ECO:0007669"/>
    <property type="project" value="InterPro"/>
</dbReference>
<dbReference type="Pfam" id="PF10213">
    <property type="entry name" value="MRP-S28"/>
    <property type="match status" value="1"/>
</dbReference>
<evidence type="ECO:0000259" key="2">
    <source>
        <dbReference type="Pfam" id="PF10213"/>
    </source>
</evidence>
<feature type="region of interest" description="Disordered" evidence="1">
    <location>
        <begin position="35"/>
        <end position="58"/>
    </location>
</feature>
<name>A0A167RGP7_PENCH</name>